<dbReference type="KEGG" id="pchi:PC41400_18650"/>
<evidence type="ECO:0000259" key="2">
    <source>
        <dbReference type="Pfam" id="PF04892"/>
    </source>
</evidence>
<evidence type="ECO:0000313" key="4">
    <source>
        <dbReference type="EMBL" id="QAV19572.1"/>
    </source>
</evidence>
<keyword evidence="6" id="KW-1185">Reference proteome</keyword>
<dbReference type="EMBL" id="JAMDMJ010000013">
    <property type="protein sequence ID" value="MCY9596564.1"/>
    <property type="molecule type" value="Genomic_DNA"/>
</dbReference>
<keyword evidence="1" id="KW-0472">Membrane</keyword>
<evidence type="ECO:0000313" key="3">
    <source>
        <dbReference type="EMBL" id="MCY9596564.1"/>
    </source>
</evidence>
<dbReference type="Pfam" id="PF04892">
    <property type="entry name" value="VanZ"/>
    <property type="match status" value="1"/>
</dbReference>
<sequence length="201" mass="22565">MYQGTLRKMTLLLLGLYTGLIFYFLYIGFNRSSHIVDRGMRYNLIPQGIPLHYPMGRDFQSWFFEFGNFAAFVPFGLLIPLLFRCKFVPFIVCFLASITCLETVQMVTRLGAFDIDDIVINTLGAAVGFWAQRLAPGRRDSLQGIVRLVWITIFLSAGTVAAVGGMNVSMEKGGDGYLFKPQKSPSHSVVLYNSVQPKRAE</sequence>
<name>A0A410WZD2_9BACL</name>
<accession>A0A410WZD2</accession>
<feature type="transmembrane region" description="Helical" evidence="1">
    <location>
        <begin position="118"/>
        <end position="136"/>
    </location>
</feature>
<dbReference type="AlphaFoldDB" id="A0A410WZD2"/>
<evidence type="ECO:0000313" key="5">
    <source>
        <dbReference type="Proteomes" id="UP000288943"/>
    </source>
</evidence>
<gene>
    <name evidence="3" type="ORF">M5X16_12350</name>
    <name evidence="4" type="ORF">PC41400_18650</name>
</gene>
<feature type="transmembrane region" description="Helical" evidence="1">
    <location>
        <begin position="90"/>
        <end position="112"/>
    </location>
</feature>
<feature type="transmembrane region" description="Helical" evidence="1">
    <location>
        <begin position="12"/>
        <end position="29"/>
    </location>
</feature>
<evidence type="ECO:0000313" key="6">
    <source>
        <dbReference type="Proteomes" id="UP001527202"/>
    </source>
</evidence>
<dbReference type="GeneID" id="95376816"/>
<keyword evidence="1" id="KW-1133">Transmembrane helix</keyword>
<dbReference type="Proteomes" id="UP001527202">
    <property type="component" value="Unassembled WGS sequence"/>
</dbReference>
<dbReference type="Proteomes" id="UP000288943">
    <property type="component" value="Chromosome"/>
</dbReference>
<dbReference type="RefSeq" id="WP_042226788.1">
    <property type="nucleotide sequence ID" value="NZ_CP026520.1"/>
</dbReference>
<dbReference type="EMBL" id="CP026520">
    <property type="protein sequence ID" value="QAV19572.1"/>
    <property type="molecule type" value="Genomic_DNA"/>
</dbReference>
<proteinExistence type="predicted"/>
<evidence type="ECO:0000256" key="1">
    <source>
        <dbReference type="SAM" id="Phobius"/>
    </source>
</evidence>
<protein>
    <submittedName>
        <fullName evidence="4">VanZ family protein</fullName>
    </submittedName>
</protein>
<organism evidence="4 5">
    <name type="scientific">Paenibacillus chitinolyticus</name>
    <dbReference type="NCBI Taxonomy" id="79263"/>
    <lineage>
        <taxon>Bacteria</taxon>
        <taxon>Bacillati</taxon>
        <taxon>Bacillota</taxon>
        <taxon>Bacilli</taxon>
        <taxon>Bacillales</taxon>
        <taxon>Paenibacillaceae</taxon>
        <taxon>Paenibacillus</taxon>
    </lineage>
</organism>
<reference evidence="4 5" key="1">
    <citation type="submission" date="2018-01" db="EMBL/GenBank/DDBJ databases">
        <title>The whole genome sequencing and assembly of Paenibacillus chitinolyticus KCCM 41400 strain.</title>
        <authorList>
            <person name="Kim J.-Y."/>
            <person name="Park M.-K."/>
            <person name="Lee Y.-J."/>
            <person name="Yi H."/>
            <person name="Bahn Y.-S."/>
            <person name="Kim J.F."/>
            <person name="Lee D.-W."/>
        </authorList>
    </citation>
    <scope>NUCLEOTIDE SEQUENCE [LARGE SCALE GENOMIC DNA]</scope>
    <source>
        <strain evidence="4 5">KCCM 41400</strain>
    </source>
</reference>
<feature type="domain" description="VanZ-like" evidence="2">
    <location>
        <begin position="13"/>
        <end position="133"/>
    </location>
</feature>
<dbReference type="InterPro" id="IPR006976">
    <property type="entry name" value="VanZ-like"/>
</dbReference>
<feature type="transmembrane region" description="Helical" evidence="1">
    <location>
        <begin position="148"/>
        <end position="170"/>
    </location>
</feature>
<reference evidence="3 6" key="2">
    <citation type="submission" date="2022-05" db="EMBL/GenBank/DDBJ databases">
        <title>Genome Sequencing of Bee-Associated Microbes.</title>
        <authorList>
            <person name="Dunlap C."/>
        </authorList>
    </citation>
    <scope>NUCLEOTIDE SEQUENCE [LARGE SCALE GENOMIC DNA]</scope>
    <source>
        <strain evidence="3 6">NRRL B-23120</strain>
    </source>
</reference>
<feature type="transmembrane region" description="Helical" evidence="1">
    <location>
        <begin position="62"/>
        <end position="83"/>
    </location>
</feature>
<keyword evidence="1" id="KW-0812">Transmembrane</keyword>
<dbReference type="OrthoDB" id="4822551at2"/>